<evidence type="ECO:0000313" key="12">
    <source>
        <dbReference type="Proteomes" id="UP000290289"/>
    </source>
</evidence>
<evidence type="ECO:0000256" key="1">
    <source>
        <dbReference type="ARBA" id="ARBA00004123"/>
    </source>
</evidence>
<feature type="compositionally biased region" description="Basic and acidic residues" evidence="8">
    <location>
        <begin position="545"/>
        <end position="562"/>
    </location>
</feature>
<feature type="compositionally biased region" description="Low complexity" evidence="8">
    <location>
        <begin position="497"/>
        <end position="508"/>
    </location>
</feature>
<comment type="caution">
    <text evidence="11">The sequence shown here is derived from an EMBL/GenBank/DDBJ whole genome shotgun (WGS) entry which is preliminary data.</text>
</comment>
<keyword evidence="12" id="KW-1185">Reference proteome</keyword>
<dbReference type="GO" id="GO:0005730">
    <property type="term" value="C:nucleolus"/>
    <property type="evidence" value="ECO:0007669"/>
    <property type="project" value="TreeGrafter"/>
</dbReference>
<dbReference type="PANTHER" id="PTHR13112">
    <property type="entry name" value="UPF3 REGULATOR OF NONSENSE TRANSCRIPTS-LIKE PROTEIN"/>
    <property type="match status" value="1"/>
</dbReference>
<feature type="compositionally biased region" description="Polar residues" evidence="8">
    <location>
        <begin position="463"/>
        <end position="475"/>
    </location>
</feature>
<name>A0A498JCA3_MALDO</name>
<dbReference type="InterPro" id="IPR035979">
    <property type="entry name" value="RBD_domain_sf"/>
</dbReference>
<proteinExistence type="inferred from homology"/>
<dbReference type="GO" id="GO:0003729">
    <property type="term" value="F:mRNA binding"/>
    <property type="evidence" value="ECO:0007669"/>
    <property type="project" value="TreeGrafter"/>
</dbReference>
<dbReference type="InterPro" id="IPR033896">
    <property type="entry name" value="MEF2-like_N"/>
</dbReference>
<feature type="region of interest" description="Disordered" evidence="8">
    <location>
        <begin position="454"/>
        <end position="690"/>
    </location>
</feature>
<dbReference type="CDD" id="cd12455">
    <property type="entry name" value="RRM_like_Smg4_UPF3"/>
    <property type="match status" value="1"/>
</dbReference>
<evidence type="ECO:0000259" key="9">
    <source>
        <dbReference type="PROSITE" id="PS50066"/>
    </source>
</evidence>
<feature type="domain" description="K-box" evidence="10">
    <location>
        <begin position="88"/>
        <end position="178"/>
    </location>
</feature>
<evidence type="ECO:0008006" key="13">
    <source>
        <dbReference type="Google" id="ProtNLM"/>
    </source>
</evidence>
<keyword evidence="6" id="KW-0804">Transcription</keyword>
<evidence type="ECO:0000256" key="4">
    <source>
        <dbReference type="ARBA" id="ARBA00023125"/>
    </source>
</evidence>
<dbReference type="GO" id="GO:0045944">
    <property type="term" value="P:positive regulation of transcription by RNA polymerase II"/>
    <property type="evidence" value="ECO:0007669"/>
    <property type="project" value="InterPro"/>
</dbReference>
<organism evidence="11 12">
    <name type="scientific">Malus domestica</name>
    <name type="common">Apple</name>
    <name type="synonym">Pyrus malus</name>
    <dbReference type="NCBI Taxonomy" id="3750"/>
    <lineage>
        <taxon>Eukaryota</taxon>
        <taxon>Viridiplantae</taxon>
        <taxon>Streptophyta</taxon>
        <taxon>Embryophyta</taxon>
        <taxon>Tracheophyta</taxon>
        <taxon>Spermatophyta</taxon>
        <taxon>Magnoliopsida</taxon>
        <taxon>eudicotyledons</taxon>
        <taxon>Gunneridae</taxon>
        <taxon>Pentapetalae</taxon>
        <taxon>rosids</taxon>
        <taxon>fabids</taxon>
        <taxon>Rosales</taxon>
        <taxon>Rosaceae</taxon>
        <taxon>Amygdaloideae</taxon>
        <taxon>Maleae</taxon>
        <taxon>Malus</taxon>
    </lineage>
</organism>
<feature type="domain" description="MADS-box" evidence="9">
    <location>
        <begin position="1"/>
        <end position="61"/>
    </location>
</feature>
<dbReference type="PANTHER" id="PTHR13112:SF5">
    <property type="entry name" value="REGULATOR OF NONSENSE TRANSCRIPTS UPF3"/>
    <property type="match status" value="1"/>
</dbReference>
<dbReference type="Gene3D" id="3.30.70.330">
    <property type="match status" value="1"/>
</dbReference>
<dbReference type="InterPro" id="IPR002100">
    <property type="entry name" value="TF_MADSbox"/>
</dbReference>
<dbReference type="Proteomes" id="UP000290289">
    <property type="component" value="Chromosome 8"/>
</dbReference>
<reference evidence="11 12" key="1">
    <citation type="submission" date="2018-10" db="EMBL/GenBank/DDBJ databases">
        <title>A high-quality apple genome assembly.</title>
        <authorList>
            <person name="Hu J."/>
        </authorList>
    </citation>
    <scope>NUCLEOTIDE SEQUENCE [LARGE SCALE GENOMIC DNA]</scope>
    <source>
        <strain evidence="12">cv. HFTH1</strain>
        <tissue evidence="11">Young leaf</tissue>
    </source>
</reference>
<evidence type="ECO:0000259" key="10">
    <source>
        <dbReference type="PROSITE" id="PS51297"/>
    </source>
</evidence>
<evidence type="ECO:0000256" key="3">
    <source>
        <dbReference type="ARBA" id="ARBA00023015"/>
    </source>
</evidence>
<dbReference type="GO" id="GO:0000977">
    <property type="term" value="F:RNA polymerase II transcription regulatory region sequence-specific DNA binding"/>
    <property type="evidence" value="ECO:0007669"/>
    <property type="project" value="InterPro"/>
</dbReference>
<dbReference type="GO" id="GO:0005737">
    <property type="term" value="C:cytoplasm"/>
    <property type="evidence" value="ECO:0007669"/>
    <property type="project" value="TreeGrafter"/>
</dbReference>
<dbReference type="InterPro" id="IPR012677">
    <property type="entry name" value="Nucleotide-bd_a/b_plait_sf"/>
</dbReference>
<dbReference type="CDD" id="cd00265">
    <property type="entry name" value="MADS_MEF2_like"/>
    <property type="match status" value="1"/>
</dbReference>
<sequence>MGRGKIEIKRIENTTNRQVTFCKRRNGLLKKAYELSILCDAEVALIVFSTRGRLYEYSNNNSIRNTIERYKKACSDSTGSSSVTEINAQYYQQESAKLRQQIQMLQNSNRHLMGDALSTLTVKELKQVENRLERGITRIRSKKHELLLAEIEYFQKKEIELENENVYLRTKVSEVERLQQANMVSGSEMNAIQALASRHFFSQNMIEGGEATFPQQDKKNLHLGTKVLIRHLPPSLSQSDLFSQIDHLLADRYNWLCFRPGKNSQKNQRYSRAYVDFKRPEDVFEFAEFFDGHIFVNEKGAQFKAIVEYAPSQRVPKPSIKRDGREGTIYKDPDYLEFLKHIAKPVEHLPSAEIQLERKEAEQAGGAKDAPIVTPLMEYVRQKRAIGSGTQYIMKDGTKQTSRKEKSTFNVVPRREDQLARSSGKETLENEIGIPVISDSGKKKILLLKGKEREIPPAEGMSQLRSSPVSHALKQNQRREVNGRLVRSILSNNEGRQSQTSTETQPQQKVQSLNADVKRVSRPSNARLGLNGHGSTNELNSMSSEGDKKRGTVDRFSKKDTHGTTSVSERQEKNTRNKDRPDRGVWAPLRRADSSHASDEHLPSSGLQRPHLLSDSIEGPYGDGKDDSSYGSKTGEVINPTSGRNSSHVENGSHGHFGRRGTAHSMKDDGSQNVGEGKPSKRGATVHGASENLSLFTSRNKCGFRNHRRVLRTSKAVRTLFVICSRQSSPLSWLKATEDIMKMEAYVKGELCLCQITTKFSCGMIQFVPDGRNAACSKLQPLQTRPKFWRWLPFYLQFTTLSLCHMYSLIGDEFHHVNYSSSIVVCTWRTGSV</sequence>
<feature type="compositionally biased region" description="Basic and acidic residues" evidence="8">
    <location>
        <begin position="569"/>
        <end position="583"/>
    </location>
</feature>
<dbReference type="STRING" id="3750.A0A498JCA3"/>
<dbReference type="SUPFAM" id="SSF54928">
    <property type="entry name" value="RNA-binding domain, RBD"/>
    <property type="match status" value="1"/>
</dbReference>
<dbReference type="InterPro" id="IPR036879">
    <property type="entry name" value="TF_MADSbox_sf"/>
</dbReference>
<dbReference type="InterPro" id="IPR005120">
    <property type="entry name" value="UPF3_dom"/>
</dbReference>
<gene>
    <name evidence="11" type="ORF">DVH24_033361</name>
</gene>
<dbReference type="GO" id="GO:0045727">
    <property type="term" value="P:positive regulation of translation"/>
    <property type="evidence" value="ECO:0007669"/>
    <property type="project" value="TreeGrafter"/>
</dbReference>
<evidence type="ECO:0000256" key="2">
    <source>
        <dbReference type="ARBA" id="ARBA00005991"/>
    </source>
</evidence>
<dbReference type="Pfam" id="PF01486">
    <property type="entry name" value="K-box"/>
    <property type="match status" value="1"/>
</dbReference>
<feature type="compositionally biased region" description="Polar residues" evidence="8">
    <location>
        <begin position="639"/>
        <end position="650"/>
    </location>
</feature>
<comment type="subcellular location">
    <subcellularLocation>
        <location evidence="1">Nucleus</location>
    </subcellularLocation>
</comment>
<dbReference type="InterPro" id="IPR002487">
    <property type="entry name" value="TF_Kbox"/>
</dbReference>
<feature type="compositionally biased region" description="Basic and acidic residues" evidence="8">
    <location>
        <begin position="590"/>
        <end position="602"/>
    </location>
</feature>
<keyword evidence="3" id="KW-0805">Transcription regulation</keyword>
<dbReference type="PROSITE" id="PS50066">
    <property type="entry name" value="MADS_BOX_2"/>
    <property type="match status" value="1"/>
</dbReference>
<dbReference type="Gene3D" id="3.40.1810.10">
    <property type="entry name" value="Transcription factor, MADS-box"/>
    <property type="match status" value="1"/>
</dbReference>
<protein>
    <recommendedName>
        <fullName evidence="13">MADS-box domain-containing protein</fullName>
    </recommendedName>
</protein>
<keyword evidence="5" id="KW-0866">Nonsense-mediated mRNA decay</keyword>
<dbReference type="GO" id="GO:0009791">
    <property type="term" value="P:post-embryonic development"/>
    <property type="evidence" value="ECO:0007669"/>
    <property type="project" value="UniProtKB-ARBA"/>
</dbReference>
<dbReference type="PRINTS" id="PR00404">
    <property type="entry name" value="MADSDOMAIN"/>
</dbReference>
<comment type="similarity">
    <text evidence="2">Belongs to the RENT3 family.</text>
</comment>
<evidence type="ECO:0000256" key="8">
    <source>
        <dbReference type="SAM" id="MobiDB-lite"/>
    </source>
</evidence>
<dbReference type="PROSITE" id="PS00350">
    <property type="entry name" value="MADS_BOX_1"/>
    <property type="match status" value="1"/>
</dbReference>
<feature type="compositionally biased region" description="Polar residues" evidence="8">
    <location>
        <begin position="533"/>
        <end position="544"/>
    </location>
</feature>
<evidence type="ECO:0000256" key="5">
    <source>
        <dbReference type="ARBA" id="ARBA00023161"/>
    </source>
</evidence>
<dbReference type="GO" id="GO:0048608">
    <property type="term" value="P:reproductive structure development"/>
    <property type="evidence" value="ECO:0007669"/>
    <property type="project" value="UniProtKB-ARBA"/>
</dbReference>
<dbReference type="FunFam" id="3.40.1810.10:FF:000009">
    <property type="entry name" value="agamous-like MADS-box protein AGL11"/>
    <property type="match status" value="1"/>
</dbReference>
<dbReference type="GO" id="GO:0046983">
    <property type="term" value="F:protein dimerization activity"/>
    <property type="evidence" value="ECO:0007669"/>
    <property type="project" value="InterPro"/>
</dbReference>
<dbReference type="PROSITE" id="PS51297">
    <property type="entry name" value="K_BOX"/>
    <property type="match status" value="1"/>
</dbReference>
<evidence type="ECO:0000313" key="11">
    <source>
        <dbReference type="EMBL" id="RXH92465.1"/>
    </source>
</evidence>
<dbReference type="Pfam" id="PF03467">
    <property type="entry name" value="Smg4_UPF3"/>
    <property type="match status" value="1"/>
</dbReference>
<dbReference type="Pfam" id="PF00319">
    <property type="entry name" value="SRF-TF"/>
    <property type="match status" value="1"/>
</dbReference>
<dbReference type="AlphaFoldDB" id="A0A498JCA3"/>
<dbReference type="InterPro" id="IPR039722">
    <property type="entry name" value="Upf3"/>
</dbReference>
<dbReference type="GO" id="GO:0003700">
    <property type="term" value="F:DNA-binding transcription factor activity"/>
    <property type="evidence" value="ECO:0007669"/>
    <property type="project" value="InterPro"/>
</dbReference>
<keyword evidence="7" id="KW-0539">Nucleus</keyword>
<keyword evidence="4" id="KW-0238">DNA-binding</keyword>
<accession>A0A498JCA3</accession>
<dbReference type="EMBL" id="RDQH01000334">
    <property type="protein sequence ID" value="RXH92465.1"/>
    <property type="molecule type" value="Genomic_DNA"/>
</dbReference>
<evidence type="ECO:0000256" key="6">
    <source>
        <dbReference type="ARBA" id="ARBA00023163"/>
    </source>
</evidence>
<dbReference type="GO" id="GO:0000184">
    <property type="term" value="P:nuclear-transcribed mRNA catabolic process, nonsense-mediated decay"/>
    <property type="evidence" value="ECO:0007669"/>
    <property type="project" value="UniProtKB-KW"/>
</dbReference>
<dbReference type="SMART" id="SM00432">
    <property type="entry name" value="MADS"/>
    <property type="match status" value="1"/>
</dbReference>
<dbReference type="SUPFAM" id="SSF55455">
    <property type="entry name" value="SRF-like"/>
    <property type="match status" value="1"/>
</dbReference>
<evidence type="ECO:0000256" key="7">
    <source>
        <dbReference type="ARBA" id="ARBA00023242"/>
    </source>
</evidence>